<organism evidence="1 2">
    <name type="scientific">Mycoplasmopsis gallopavonis</name>
    <dbReference type="NCBI Taxonomy" id="76629"/>
    <lineage>
        <taxon>Bacteria</taxon>
        <taxon>Bacillati</taxon>
        <taxon>Mycoplasmatota</taxon>
        <taxon>Mycoplasmoidales</taxon>
        <taxon>Metamycoplasmataceae</taxon>
        <taxon>Mycoplasmopsis</taxon>
    </lineage>
</organism>
<dbReference type="AlphaFoldDB" id="A0A449B017"/>
<dbReference type="Gene3D" id="3.60.10.10">
    <property type="entry name" value="Endonuclease/exonuclease/phosphatase"/>
    <property type="match status" value="1"/>
</dbReference>
<evidence type="ECO:0000313" key="1">
    <source>
        <dbReference type="EMBL" id="VEU73084.1"/>
    </source>
</evidence>
<name>A0A449B017_9BACT</name>
<keyword evidence="1" id="KW-0614">Plasmid</keyword>
<dbReference type="Proteomes" id="UP000289862">
    <property type="component" value="Plasmid 2"/>
</dbReference>
<sequence>MDIIGLTEINDGRIADVQKIVDVLNTLTGKHFAYVGQNQEDTVIPAEYLDTRFGKAQQEQVAIIYDTALFRPVGFRGKNNQIGASYKESIRYYKKTSSN</sequence>
<dbReference type="KEGG" id="mgal:NCTC10186_00573"/>
<accession>A0A449B017</accession>
<keyword evidence="2" id="KW-1185">Reference proteome</keyword>
<dbReference type="EMBL" id="LR215032">
    <property type="protein sequence ID" value="VEU73084.1"/>
    <property type="molecule type" value="Genomic_DNA"/>
</dbReference>
<reference evidence="1 2" key="1">
    <citation type="submission" date="2019-01" db="EMBL/GenBank/DDBJ databases">
        <authorList>
            <consortium name="Pathogen Informatics"/>
        </authorList>
    </citation>
    <scope>NUCLEOTIDE SEQUENCE [LARGE SCALE GENOMIC DNA]</scope>
    <source>
        <strain evidence="1 2">NCTC10186</strain>
        <plasmid evidence="2">2</plasmid>
    </source>
</reference>
<evidence type="ECO:0000313" key="2">
    <source>
        <dbReference type="Proteomes" id="UP000289862"/>
    </source>
</evidence>
<dbReference type="RefSeq" id="WP_119572348.1">
    <property type="nucleotide sequence ID" value="NZ_LR215032.1"/>
</dbReference>
<dbReference type="InterPro" id="IPR036691">
    <property type="entry name" value="Endo/exonu/phosph_ase_sf"/>
</dbReference>
<proteinExistence type="predicted"/>
<gene>
    <name evidence="1" type="ORF">NCTC10186_00573</name>
</gene>
<protein>
    <submittedName>
        <fullName evidence="1">Uncharacterized protein</fullName>
    </submittedName>
</protein>
<dbReference type="OrthoDB" id="403989at2"/>
<geneLocation type="plasmid" evidence="1 2">
    <name>2</name>
</geneLocation>